<dbReference type="Proteomes" id="UP000295280">
    <property type="component" value="Unassembled WGS sequence"/>
</dbReference>
<dbReference type="EMBL" id="SCWD01000006">
    <property type="protein sequence ID" value="TDL95543.1"/>
    <property type="molecule type" value="Genomic_DNA"/>
</dbReference>
<protein>
    <submittedName>
        <fullName evidence="1">Uncharacterized protein</fullName>
    </submittedName>
</protein>
<gene>
    <name evidence="1" type="ORF">ERX40_10190</name>
</gene>
<comment type="caution">
    <text evidence="1">The sequence shown here is derived from an EMBL/GenBank/DDBJ whole genome shotgun (WGS) entry which is preliminary data.</text>
</comment>
<proteinExistence type="predicted"/>
<sequence>MIKINKDTIKKLIDDYKILQNPKTTTVNKYSGNYNNVRISIYFDAWDQANYNFQLLLVYEKQYYLVNLRIIDANITSRFLPDLPVTLQRQIIVEGTLNAFYEQVEHIINNNKRITLNIERDTTYIKARKYSPCTGEMFLKGLTHKNMTSKMMIWIEKNTNIKKEDIEKVKRVRKTFVRTDDINLRKKIDIILRDNNIQ</sequence>
<name>A0A9Q8FK59_9STAP</name>
<dbReference type="RefSeq" id="WP_133444697.1">
    <property type="nucleotide sequence ID" value="NZ_SCWD01000006.1"/>
</dbReference>
<dbReference type="AlphaFoldDB" id="A0A9Q8FK59"/>
<organism evidence="1 2">
    <name type="scientific">Macrococcus carouselicus</name>
    <dbReference type="NCBI Taxonomy" id="69969"/>
    <lineage>
        <taxon>Bacteria</taxon>
        <taxon>Bacillati</taxon>
        <taxon>Bacillota</taxon>
        <taxon>Bacilli</taxon>
        <taxon>Bacillales</taxon>
        <taxon>Staphylococcaceae</taxon>
        <taxon>Macrococcus</taxon>
    </lineage>
</organism>
<evidence type="ECO:0000313" key="1">
    <source>
        <dbReference type="EMBL" id="TDL95543.1"/>
    </source>
</evidence>
<evidence type="ECO:0000313" key="2">
    <source>
        <dbReference type="Proteomes" id="UP000295280"/>
    </source>
</evidence>
<keyword evidence="2" id="KW-1185">Reference proteome</keyword>
<accession>A0A9Q8FK59</accession>
<reference evidence="1 2" key="1">
    <citation type="submission" date="2019-01" db="EMBL/GenBank/DDBJ databases">
        <title>Draft genome sequences of the type strains of six Macrococcus species.</title>
        <authorList>
            <person name="Mazhar S."/>
            <person name="Altermann E."/>
            <person name="Hill C."/>
            <person name="Mcauliffe O."/>
        </authorList>
    </citation>
    <scope>NUCLEOTIDE SEQUENCE [LARGE SCALE GENOMIC DNA]</scope>
    <source>
        <strain evidence="1 2">ATCC 51828</strain>
    </source>
</reference>